<proteinExistence type="inferred from homology"/>
<dbReference type="GO" id="GO:0000462">
    <property type="term" value="P:maturation of SSU-rRNA from tricistronic rRNA transcript (SSU-rRNA, 5.8S rRNA, LSU-rRNA)"/>
    <property type="evidence" value="ECO:0007669"/>
    <property type="project" value="TreeGrafter"/>
</dbReference>
<evidence type="ECO:0000256" key="12">
    <source>
        <dbReference type="SAM" id="MobiDB-lite"/>
    </source>
</evidence>
<dbReference type="PANTHER" id="PTHR21738">
    <property type="entry name" value="RIBOSOMAL RNA PROCESSING PROTEIN 36 HOMOLOG"/>
    <property type="match status" value="1"/>
</dbReference>
<reference evidence="13 14" key="1">
    <citation type="submission" date="2019-03" db="EMBL/GenBank/DDBJ databases">
        <title>Draft genome sequence of Xylaria hypoxylon DSM 108379, a ubiquitous saprotrophic-parasitic fungi on hardwood.</title>
        <authorList>
            <person name="Buettner E."/>
            <person name="Leonhardt S."/>
            <person name="Gebauer A.M."/>
            <person name="Liers C."/>
            <person name="Hofrichter M."/>
            <person name="Kellner H."/>
        </authorList>
    </citation>
    <scope>NUCLEOTIDE SEQUENCE [LARGE SCALE GENOMIC DNA]</scope>
    <source>
        <strain evidence="13 14">DSM 108379</strain>
    </source>
</reference>
<feature type="compositionally biased region" description="Acidic residues" evidence="12">
    <location>
        <begin position="27"/>
        <end position="50"/>
    </location>
</feature>
<evidence type="ECO:0000256" key="6">
    <source>
        <dbReference type="ARBA" id="ARBA00023054"/>
    </source>
</evidence>
<organism evidence="13 14">
    <name type="scientific">Xylaria hypoxylon</name>
    <dbReference type="NCBI Taxonomy" id="37992"/>
    <lineage>
        <taxon>Eukaryota</taxon>
        <taxon>Fungi</taxon>
        <taxon>Dikarya</taxon>
        <taxon>Ascomycota</taxon>
        <taxon>Pezizomycotina</taxon>
        <taxon>Sordariomycetes</taxon>
        <taxon>Xylariomycetidae</taxon>
        <taxon>Xylariales</taxon>
        <taxon>Xylariaceae</taxon>
        <taxon>Xylaria</taxon>
    </lineage>
</organism>
<feature type="compositionally biased region" description="Acidic residues" evidence="12">
    <location>
        <begin position="68"/>
        <end position="81"/>
    </location>
</feature>
<evidence type="ECO:0000256" key="1">
    <source>
        <dbReference type="ARBA" id="ARBA00004604"/>
    </source>
</evidence>
<keyword evidence="5 10" id="KW-0698">rRNA processing</keyword>
<dbReference type="InterPro" id="IPR009292">
    <property type="entry name" value="RRP36"/>
</dbReference>
<dbReference type="STRING" id="37992.A0A4Z0Z3J7"/>
<keyword evidence="7 10" id="KW-0539">Nucleus</keyword>
<dbReference type="PANTHER" id="PTHR21738:SF0">
    <property type="entry name" value="RIBOSOMAL RNA PROCESSING PROTEIN 36 HOMOLOG"/>
    <property type="match status" value="1"/>
</dbReference>
<dbReference type="EMBL" id="SKBN01000035">
    <property type="protein sequence ID" value="TGJ86005.1"/>
    <property type="molecule type" value="Genomic_DNA"/>
</dbReference>
<comment type="function">
    <text evidence="9 10">Component of the 90S pre-ribosome involved in the maturation of rRNAs. Required for early cleavages of the pre-RNAs in the 40S ribosomal subunit maturation pathway.</text>
</comment>
<protein>
    <recommendedName>
        <fullName evidence="10">rRNA biogenesis protein RRP36</fullName>
    </recommendedName>
</protein>
<evidence type="ECO:0000313" key="14">
    <source>
        <dbReference type="Proteomes" id="UP000297716"/>
    </source>
</evidence>
<feature type="compositionally biased region" description="Basic and acidic residues" evidence="12">
    <location>
        <begin position="120"/>
        <end position="132"/>
    </location>
</feature>
<evidence type="ECO:0000256" key="9">
    <source>
        <dbReference type="ARBA" id="ARBA00025053"/>
    </source>
</evidence>
<comment type="similarity">
    <text evidence="2 10">Belongs to the RRP36 family.</text>
</comment>
<dbReference type="Pfam" id="PF06102">
    <property type="entry name" value="RRP36"/>
    <property type="match status" value="1"/>
</dbReference>
<evidence type="ECO:0000256" key="3">
    <source>
        <dbReference type="ARBA" id="ARBA00011167"/>
    </source>
</evidence>
<name>A0A4Z0Z3J7_9PEZI</name>
<sequence length="312" mass="35458">MPPPSYNKRKLSFGGLQRRVRARREEIEPEVEEHSEDSQEEGSEDGDSDDVSDREGQSSDNSDSASGSDDDDEEDEEEDDPSSVVAQVSFGALAKAQASMPGTRRKKGTKTVDDEDGEEKDERRSSKPDSKSSKPIPQRSSKHAPTEISSKRQVTRKREVVSAPTVNPRDPRFSSASGEVDEGRARKAYAFLDEYRDSEMAQLRTAMKRTKSAAEKEELARILKSMQSRKEAQAKRDAERELIAQHRRQEKELVAQGKTPFYLKKSEQKKQLLIDRFAGMKKKQVDRTIERRRKKLTSKERKNMPLARRDAT</sequence>
<evidence type="ECO:0000313" key="13">
    <source>
        <dbReference type="EMBL" id="TGJ86005.1"/>
    </source>
</evidence>
<keyword evidence="14" id="KW-1185">Reference proteome</keyword>
<comment type="subcellular location">
    <subcellularLocation>
        <location evidence="1 10">Nucleus</location>
        <location evidence="1 10">Nucleolus</location>
    </subcellularLocation>
</comment>
<keyword evidence="8 10" id="KW-0687">Ribonucleoprotein</keyword>
<comment type="caution">
    <text evidence="13">The sequence shown here is derived from an EMBL/GenBank/DDBJ whole genome shotgun (WGS) entry which is preliminary data.</text>
</comment>
<feature type="region of interest" description="Disordered" evidence="12">
    <location>
        <begin position="283"/>
        <end position="312"/>
    </location>
</feature>
<evidence type="ECO:0000256" key="5">
    <source>
        <dbReference type="ARBA" id="ARBA00022552"/>
    </source>
</evidence>
<feature type="compositionally biased region" description="Low complexity" evidence="12">
    <location>
        <begin position="58"/>
        <end position="67"/>
    </location>
</feature>
<feature type="region of interest" description="Disordered" evidence="12">
    <location>
        <begin position="1"/>
        <end position="182"/>
    </location>
</feature>
<evidence type="ECO:0000256" key="8">
    <source>
        <dbReference type="ARBA" id="ARBA00023274"/>
    </source>
</evidence>
<keyword evidence="4 10" id="KW-0690">Ribosome biogenesis</keyword>
<evidence type="ECO:0000256" key="7">
    <source>
        <dbReference type="ARBA" id="ARBA00023242"/>
    </source>
</evidence>
<accession>A0A4Z0Z3J7</accession>
<evidence type="ECO:0000256" key="10">
    <source>
        <dbReference type="RuleBase" id="RU368027"/>
    </source>
</evidence>
<dbReference type="GO" id="GO:0005730">
    <property type="term" value="C:nucleolus"/>
    <property type="evidence" value="ECO:0007669"/>
    <property type="project" value="UniProtKB-SubCell"/>
</dbReference>
<evidence type="ECO:0000256" key="4">
    <source>
        <dbReference type="ARBA" id="ARBA00022517"/>
    </source>
</evidence>
<evidence type="ECO:0000256" key="11">
    <source>
        <dbReference type="SAM" id="Coils"/>
    </source>
</evidence>
<gene>
    <name evidence="13" type="ORF">E0Z10_g2767</name>
</gene>
<dbReference type="Proteomes" id="UP000297716">
    <property type="component" value="Unassembled WGS sequence"/>
</dbReference>
<dbReference type="GO" id="GO:0030686">
    <property type="term" value="C:90S preribosome"/>
    <property type="evidence" value="ECO:0007669"/>
    <property type="project" value="TreeGrafter"/>
</dbReference>
<dbReference type="AlphaFoldDB" id="A0A4Z0Z3J7"/>
<feature type="coiled-coil region" evidence="11">
    <location>
        <begin position="200"/>
        <end position="249"/>
    </location>
</feature>
<evidence type="ECO:0000256" key="2">
    <source>
        <dbReference type="ARBA" id="ARBA00009418"/>
    </source>
</evidence>
<keyword evidence="6 11" id="KW-0175">Coiled coil</keyword>
<feature type="compositionally biased region" description="Basic and acidic residues" evidence="12">
    <location>
        <begin position="297"/>
        <end position="312"/>
    </location>
</feature>
<dbReference type="OrthoDB" id="448446at2759"/>
<comment type="subunit">
    <text evidence="3 10">Associates with 90S and pre-40S pre-ribosomal particles.</text>
</comment>